<sequence length="192" mass="21700">MRSILESFGIFGLYGLGAIFLIGFIITYIYFFNDNSNKSIRADYLFIMIFESVCWALILYFLLSKFMLVLMNPIGKTITQQVTLAVGAGIYEEFLFRVMLISGLTGIIGFVFLWSEKTRKAAALIIAAGIFSAFHFMGDYGDYFSMELFILRFFAGIVLGILYISRGFGITAYAHSIYDLIVLIQITIHTPL</sequence>
<accession>A0A381TVF4</accession>
<evidence type="ECO:0000259" key="2">
    <source>
        <dbReference type="Pfam" id="PF02517"/>
    </source>
</evidence>
<dbReference type="Pfam" id="PF02517">
    <property type="entry name" value="Rce1-like"/>
    <property type="match status" value="1"/>
</dbReference>
<keyword evidence="1" id="KW-0472">Membrane</keyword>
<reference evidence="3" key="1">
    <citation type="submission" date="2018-05" db="EMBL/GenBank/DDBJ databases">
        <authorList>
            <person name="Lanie J.A."/>
            <person name="Ng W.-L."/>
            <person name="Kazmierczak K.M."/>
            <person name="Andrzejewski T.M."/>
            <person name="Davidsen T.M."/>
            <person name="Wayne K.J."/>
            <person name="Tettelin H."/>
            <person name="Glass J.I."/>
            <person name="Rusch D."/>
            <person name="Podicherti R."/>
            <person name="Tsui H.-C.T."/>
            <person name="Winkler M.E."/>
        </authorList>
    </citation>
    <scope>NUCLEOTIDE SEQUENCE</scope>
</reference>
<keyword evidence="1" id="KW-0812">Transmembrane</keyword>
<dbReference type="GO" id="GO:0004175">
    <property type="term" value="F:endopeptidase activity"/>
    <property type="evidence" value="ECO:0007669"/>
    <property type="project" value="UniProtKB-ARBA"/>
</dbReference>
<feature type="transmembrane region" description="Helical" evidence="1">
    <location>
        <begin position="121"/>
        <end position="137"/>
    </location>
</feature>
<dbReference type="AlphaFoldDB" id="A0A381TVF4"/>
<feature type="transmembrane region" description="Helical" evidence="1">
    <location>
        <begin position="143"/>
        <end position="164"/>
    </location>
</feature>
<evidence type="ECO:0000313" key="3">
    <source>
        <dbReference type="EMBL" id="SVA19411.1"/>
    </source>
</evidence>
<dbReference type="EMBL" id="UINC01005149">
    <property type="protein sequence ID" value="SVA19411.1"/>
    <property type="molecule type" value="Genomic_DNA"/>
</dbReference>
<evidence type="ECO:0000256" key="1">
    <source>
        <dbReference type="SAM" id="Phobius"/>
    </source>
</evidence>
<dbReference type="InterPro" id="IPR003675">
    <property type="entry name" value="Rce1/LyrA-like_dom"/>
</dbReference>
<feature type="transmembrane region" description="Helical" evidence="1">
    <location>
        <begin position="12"/>
        <end position="32"/>
    </location>
</feature>
<feature type="transmembrane region" description="Helical" evidence="1">
    <location>
        <begin position="44"/>
        <end position="63"/>
    </location>
</feature>
<feature type="domain" description="CAAX prenyl protease 2/Lysostaphin resistance protein A-like" evidence="2">
    <location>
        <begin position="79"/>
        <end position="181"/>
    </location>
</feature>
<feature type="transmembrane region" description="Helical" evidence="1">
    <location>
        <begin position="94"/>
        <end position="114"/>
    </location>
</feature>
<protein>
    <recommendedName>
        <fullName evidence="2">CAAX prenyl protease 2/Lysostaphin resistance protein A-like domain-containing protein</fullName>
    </recommendedName>
</protein>
<keyword evidence="1" id="KW-1133">Transmembrane helix</keyword>
<organism evidence="3">
    <name type="scientific">marine metagenome</name>
    <dbReference type="NCBI Taxonomy" id="408172"/>
    <lineage>
        <taxon>unclassified sequences</taxon>
        <taxon>metagenomes</taxon>
        <taxon>ecological metagenomes</taxon>
    </lineage>
</organism>
<name>A0A381TVF4_9ZZZZ</name>
<gene>
    <name evidence="3" type="ORF">METZ01_LOCUS72265</name>
</gene>
<proteinExistence type="predicted"/>
<dbReference type="GO" id="GO:0080120">
    <property type="term" value="P:CAAX-box protein maturation"/>
    <property type="evidence" value="ECO:0007669"/>
    <property type="project" value="UniProtKB-ARBA"/>
</dbReference>